<name>A0A4Q7YZG6_9BACT</name>
<evidence type="ECO:0000256" key="1">
    <source>
        <dbReference type="SAM" id="SignalP"/>
    </source>
</evidence>
<keyword evidence="3" id="KW-1185">Reference proteome</keyword>
<feature type="chain" id="PRO_5020250936" description="Lipoprotein" evidence="1">
    <location>
        <begin position="23"/>
        <end position="156"/>
    </location>
</feature>
<dbReference type="Proteomes" id="UP000292958">
    <property type="component" value="Unassembled WGS sequence"/>
</dbReference>
<sequence length="156" mass="17093">MRRFANCIFTLILAALLMTIWACKKSGQATTAGPGAAAAVDRTVLPPPNPAFQGKIEVAYKDSKPICRAAESANGRAQCVAYHEPRHRLRPHERVRRAGKYVDVRPAGEAGAALERGLKRSVEDRAADNFTPKAQLEQQVCQYEFGLVSEGTCRVR</sequence>
<evidence type="ECO:0000313" key="2">
    <source>
        <dbReference type="EMBL" id="RZU43240.1"/>
    </source>
</evidence>
<evidence type="ECO:0000313" key="3">
    <source>
        <dbReference type="Proteomes" id="UP000292958"/>
    </source>
</evidence>
<protein>
    <recommendedName>
        <fullName evidence="4">Lipoprotein</fullName>
    </recommendedName>
</protein>
<organism evidence="2 3">
    <name type="scientific">Edaphobacter modestus</name>
    <dbReference type="NCBI Taxonomy" id="388466"/>
    <lineage>
        <taxon>Bacteria</taxon>
        <taxon>Pseudomonadati</taxon>
        <taxon>Acidobacteriota</taxon>
        <taxon>Terriglobia</taxon>
        <taxon>Terriglobales</taxon>
        <taxon>Acidobacteriaceae</taxon>
        <taxon>Edaphobacter</taxon>
    </lineage>
</organism>
<comment type="caution">
    <text evidence="2">The sequence shown here is derived from an EMBL/GenBank/DDBJ whole genome shotgun (WGS) entry which is preliminary data.</text>
</comment>
<dbReference type="AlphaFoldDB" id="A0A4Q7YZG6"/>
<reference evidence="2 3" key="1">
    <citation type="submission" date="2019-02" db="EMBL/GenBank/DDBJ databases">
        <title>Genomic Encyclopedia of Archaeal and Bacterial Type Strains, Phase II (KMG-II): from individual species to whole genera.</title>
        <authorList>
            <person name="Goeker M."/>
        </authorList>
    </citation>
    <scope>NUCLEOTIDE SEQUENCE [LARGE SCALE GENOMIC DNA]</scope>
    <source>
        <strain evidence="2 3">DSM 18101</strain>
    </source>
</reference>
<gene>
    <name evidence="2" type="ORF">BDD14_4877</name>
</gene>
<dbReference type="EMBL" id="SHKW01000001">
    <property type="protein sequence ID" value="RZU43240.1"/>
    <property type="molecule type" value="Genomic_DNA"/>
</dbReference>
<proteinExistence type="predicted"/>
<feature type="signal peptide" evidence="1">
    <location>
        <begin position="1"/>
        <end position="22"/>
    </location>
</feature>
<evidence type="ECO:0008006" key="4">
    <source>
        <dbReference type="Google" id="ProtNLM"/>
    </source>
</evidence>
<accession>A0A4Q7YZG6</accession>
<keyword evidence="1" id="KW-0732">Signal</keyword>